<proteinExistence type="predicted"/>
<dbReference type="InterPro" id="IPR011701">
    <property type="entry name" value="MFS"/>
</dbReference>
<sequence>MGAGVFSEFFISAMTAPILPSLLEERFHYDAQQIGLQVANLNTALSLSTLIASPVVGLLVPWLGGKKISYLVGLAAMMGGTAAIVFSTSMPVLLLGRTLQGISAAMVWVVGLSILFDVVGPSKLGTTVGSVLSLASLGALLAPVCGGALYDSFGMIGYGAVAAGVLAFDFILRLLVIEPPISQPQNRKKTSQGQADLSSDEQSPLLLSQTGSSSSFAIYAFLLCPPMFFGLMCEFVNGIQLAALNTSIPVHAKTHFHLNALESGLLFLPLSVTSCAVGTLAGWLVDKYGPMRVATLAFFWVAIFSSLLGVPTEAQLPYYAVLLSCCGAGIVLNTSTGIVLSSVYINQYHSEHPQAFGPMGPFVPLFGLFNLVFEGGRTLGPILAEYATPVIGYSNTCIVLGGTSFVAGLACAIYDHISRRQMV</sequence>
<dbReference type="GO" id="GO:0016020">
    <property type="term" value="C:membrane"/>
    <property type="evidence" value="ECO:0007669"/>
    <property type="project" value="UniProtKB-SubCell"/>
</dbReference>
<evidence type="ECO:0000313" key="9">
    <source>
        <dbReference type="Proteomes" id="UP001303373"/>
    </source>
</evidence>
<evidence type="ECO:0000256" key="4">
    <source>
        <dbReference type="ARBA" id="ARBA00022989"/>
    </source>
</evidence>
<gene>
    <name evidence="8" type="ORF">R9X50_00275600</name>
</gene>
<feature type="transmembrane region" description="Helical" evidence="6">
    <location>
        <begin position="70"/>
        <end position="93"/>
    </location>
</feature>
<protein>
    <recommendedName>
        <fullName evidence="7">Major facilitator superfamily (MFS) profile domain-containing protein</fullName>
    </recommendedName>
</protein>
<reference evidence="8 9" key="1">
    <citation type="submission" date="2023-11" db="EMBL/GenBank/DDBJ databases">
        <title>An acidophilic fungus is an integral part of prey digestion in a carnivorous sundew plant.</title>
        <authorList>
            <person name="Tsai I.J."/>
        </authorList>
    </citation>
    <scope>NUCLEOTIDE SEQUENCE [LARGE SCALE GENOMIC DNA]</scope>
    <source>
        <strain evidence="8">169a</strain>
    </source>
</reference>
<keyword evidence="3 6" id="KW-0812">Transmembrane</keyword>
<evidence type="ECO:0000256" key="1">
    <source>
        <dbReference type="ARBA" id="ARBA00004141"/>
    </source>
</evidence>
<dbReference type="EMBL" id="CP138583">
    <property type="protein sequence ID" value="WPG99933.1"/>
    <property type="molecule type" value="Genomic_DNA"/>
</dbReference>
<dbReference type="GO" id="GO:0022857">
    <property type="term" value="F:transmembrane transporter activity"/>
    <property type="evidence" value="ECO:0007669"/>
    <property type="project" value="InterPro"/>
</dbReference>
<evidence type="ECO:0000256" key="3">
    <source>
        <dbReference type="ARBA" id="ARBA00022692"/>
    </source>
</evidence>
<dbReference type="Proteomes" id="UP001303373">
    <property type="component" value="Chromosome 4"/>
</dbReference>
<accession>A0AAQ3M1U5</accession>
<keyword evidence="5 6" id="KW-0472">Membrane</keyword>
<evidence type="ECO:0000256" key="5">
    <source>
        <dbReference type="ARBA" id="ARBA00023136"/>
    </source>
</evidence>
<organism evidence="8 9">
    <name type="scientific">Acrodontium crateriforme</name>
    <dbReference type="NCBI Taxonomy" id="150365"/>
    <lineage>
        <taxon>Eukaryota</taxon>
        <taxon>Fungi</taxon>
        <taxon>Dikarya</taxon>
        <taxon>Ascomycota</taxon>
        <taxon>Pezizomycotina</taxon>
        <taxon>Dothideomycetes</taxon>
        <taxon>Dothideomycetidae</taxon>
        <taxon>Mycosphaerellales</taxon>
        <taxon>Teratosphaeriaceae</taxon>
        <taxon>Acrodontium</taxon>
    </lineage>
</organism>
<evidence type="ECO:0000313" key="8">
    <source>
        <dbReference type="EMBL" id="WPG99933.1"/>
    </source>
</evidence>
<dbReference type="PANTHER" id="PTHR23506:SF23">
    <property type="entry name" value="GH10249P"/>
    <property type="match status" value="1"/>
</dbReference>
<feature type="transmembrane region" description="Helical" evidence="6">
    <location>
        <begin position="131"/>
        <end position="150"/>
    </location>
</feature>
<keyword evidence="9" id="KW-1185">Reference proteome</keyword>
<dbReference type="PROSITE" id="PS50850">
    <property type="entry name" value="MFS"/>
    <property type="match status" value="1"/>
</dbReference>
<name>A0AAQ3M1U5_9PEZI</name>
<dbReference type="Gene3D" id="1.20.1250.20">
    <property type="entry name" value="MFS general substrate transporter like domains"/>
    <property type="match status" value="2"/>
</dbReference>
<feature type="transmembrane region" description="Helical" evidence="6">
    <location>
        <begin position="44"/>
        <end position="63"/>
    </location>
</feature>
<feature type="transmembrane region" description="Helical" evidence="6">
    <location>
        <begin position="316"/>
        <end position="343"/>
    </location>
</feature>
<dbReference type="AlphaFoldDB" id="A0AAQ3M1U5"/>
<evidence type="ECO:0000259" key="7">
    <source>
        <dbReference type="PROSITE" id="PS50850"/>
    </source>
</evidence>
<feature type="transmembrane region" description="Helical" evidence="6">
    <location>
        <begin position="156"/>
        <end position="177"/>
    </location>
</feature>
<dbReference type="InterPro" id="IPR020846">
    <property type="entry name" value="MFS_dom"/>
</dbReference>
<dbReference type="InterPro" id="IPR050930">
    <property type="entry name" value="MFS_Vesicular_Transporter"/>
</dbReference>
<keyword evidence="4 6" id="KW-1133">Transmembrane helix</keyword>
<evidence type="ECO:0000256" key="2">
    <source>
        <dbReference type="ARBA" id="ARBA00022448"/>
    </source>
</evidence>
<evidence type="ECO:0000256" key="6">
    <source>
        <dbReference type="SAM" id="Phobius"/>
    </source>
</evidence>
<feature type="transmembrane region" description="Helical" evidence="6">
    <location>
        <begin position="99"/>
        <end position="119"/>
    </location>
</feature>
<keyword evidence="2" id="KW-0813">Transport</keyword>
<dbReference type="InterPro" id="IPR036259">
    <property type="entry name" value="MFS_trans_sf"/>
</dbReference>
<comment type="subcellular location">
    <subcellularLocation>
        <location evidence="1">Membrane</location>
        <topology evidence="1">Multi-pass membrane protein</topology>
    </subcellularLocation>
</comment>
<feature type="domain" description="Major facilitator superfamily (MFS) profile" evidence="7">
    <location>
        <begin position="1"/>
        <end position="423"/>
    </location>
</feature>
<dbReference type="SUPFAM" id="SSF103473">
    <property type="entry name" value="MFS general substrate transporter"/>
    <property type="match status" value="1"/>
</dbReference>
<dbReference type="Pfam" id="PF07690">
    <property type="entry name" value="MFS_1"/>
    <property type="match status" value="1"/>
</dbReference>
<dbReference type="PANTHER" id="PTHR23506">
    <property type="entry name" value="GH10249P"/>
    <property type="match status" value="1"/>
</dbReference>
<feature type="transmembrane region" description="Helical" evidence="6">
    <location>
        <begin position="264"/>
        <end position="285"/>
    </location>
</feature>
<feature type="transmembrane region" description="Helical" evidence="6">
    <location>
        <begin position="292"/>
        <end position="310"/>
    </location>
</feature>
<feature type="transmembrane region" description="Helical" evidence="6">
    <location>
        <begin position="393"/>
        <end position="414"/>
    </location>
</feature>